<evidence type="ECO:0000313" key="2">
    <source>
        <dbReference type="EMBL" id="ATP17258.1"/>
    </source>
</evidence>
<evidence type="ECO:0000259" key="1">
    <source>
        <dbReference type="Pfam" id="PF10074"/>
    </source>
</evidence>
<reference evidence="2 3" key="1">
    <citation type="submission" date="2017-04" db="EMBL/GenBank/DDBJ databases">
        <title>Characterization, genome and methylation analysis of a phthalic acid esters degrading strain Sphingobium yanoikuyae SHJ.</title>
        <authorList>
            <person name="Feng L."/>
        </authorList>
    </citation>
    <scope>NUCLEOTIDE SEQUENCE [LARGE SCALE GENOMIC DNA]</scope>
    <source>
        <strain evidence="2 3">SHJ</strain>
    </source>
</reference>
<accession>A0A0J9CUR4</accession>
<dbReference type="RefSeq" id="WP_004209622.1">
    <property type="nucleotide sequence ID" value="NZ_CP020925.1"/>
</dbReference>
<sequence length="192" mass="21404">MFAAAQPALWHPQAAPAVLILDTAPFEGAAPALSDFEGRPDILVDQLLENGRHIVLADGGGLHRLWLRPGPADRSLAYMVIRDDAIALRQAMVRRFERRTAGGRADRLPPGICPTSFQRQRLSMLLDILDAAGARDEARLTTHEIARSHVYAHMQVGQGSEWKSSSQRRRTQRLIDEARALMEGGYRRLLRP</sequence>
<name>A0A0J9CUR4_SPHYA</name>
<dbReference type="AlphaFoldDB" id="A0A0J9CUR4"/>
<dbReference type="Pfam" id="PF10074">
    <property type="entry name" value="RovC_DNA-bd"/>
    <property type="match status" value="1"/>
</dbReference>
<proteinExistence type="predicted"/>
<organism evidence="2 3">
    <name type="scientific">Sphingobium yanoikuyae</name>
    <name type="common">Sphingomonas yanoikuyae</name>
    <dbReference type="NCBI Taxonomy" id="13690"/>
    <lineage>
        <taxon>Bacteria</taxon>
        <taxon>Pseudomonadati</taxon>
        <taxon>Pseudomonadota</taxon>
        <taxon>Alphaproteobacteria</taxon>
        <taxon>Sphingomonadales</taxon>
        <taxon>Sphingomonadaceae</taxon>
        <taxon>Sphingobium</taxon>
    </lineage>
</organism>
<gene>
    <name evidence="2" type="ORF">BV87_01880</name>
</gene>
<dbReference type="Proteomes" id="UP000037029">
    <property type="component" value="Chromosome"/>
</dbReference>
<protein>
    <recommendedName>
        <fullName evidence="1">T6SS Transcription factor RovC-like DNA binding domain-containing protein</fullName>
    </recommendedName>
</protein>
<dbReference type="EMBL" id="CP020925">
    <property type="protein sequence ID" value="ATP17258.1"/>
    <property type="molecule type" value="Genomic_DNA"/>
</dbReference>
<dbReference type="InterPro" id="IPR018754">
    <property type="entry name" value="RovC-like_DNA-bd"/>
</dbReference>
<evidence type="ECO:0000313" key="3">
    <source>
        <dbReference type="Proteomes" id="UP000037029"/>
    </source>
</evidence>
<feature type="domain" description="T6SS Transcription factor RovC-like DNA binding" evidence="1">
    <location>
        <begin position="82"/>
        <end position="191"/>
    </location>
</feature>